<dbReference type="Pfam" id="PF01213">
    <property type="entry name" value="CAP_N-CM"/>
    <property type="match status" value="1"/>
</dbReference>
<dbReference type="HOGENOM" id="CLU_015780_1_0_1"/>
<dbReference type="InterPro" id="IPR036222">
    <property type="entry name" value="CAP_N_sf"/>
</dbReference>
<feature type="compositionally biased region" description="Basic and acidic residues" evidence="5">
    <location>
        <begin position="337"/>
        <end position="353"/>
    </location>
</feature>
<dbReference type="GO" id="GO:0010619">
    <property type="term" value="P:adenylate cyclase-activating glucose-activated G protein-coupled receptor signaling pathway"/>
    <property type="evidence" value="ECO:0007669"/>
    <property type="project" value="EnsemblFungi"/>
</dbReference>
<dbReference type="InterPro" id="IPR036223">
    <property type="entry name" value="CAP_C_sf"/>
</dbReference>
<dbReference type="GO" id="GO:0007265">
    <property type="term" value="P:Ras protein signal transduction"/>
    <property type="evidence" value="ECO:0007669"/>
    <property type="project" value="EnsemblFungi"/>
</dbReference>
<dbReference type="InterPro" id="IPR016098">
    <property type="entry name" value="CAP/MinC_C"/>
</dbReference>
<dbReference type="GO" id="GO:0046579">
    <property type="term" value="P:positive regulation of Ras protein signal transduction"/>
    <property type="evidence" value="ECO:0007669"/>
    <property type="project" value="EnsemblFungi"/>
</dbReference>
<dbReference type="GO" id="GO:0042802">
    <property type="term" value="F:identical protein binding"/>
    <property type="evidence" value="ECO:0007669"/>
    <property type="project" value="EnsemblFungi"/>
</dbReference>
<dbReference type="EMBL" id="JQFK01000055">
    <property type="protein sequence ID" value="KGK36750.1"/>
    <property type="molecule type" value="Genomic_DNA"/>
</dbReference>
<dbReference type="GO" id="GO:0030042">
    <property type="term" value="P:actin filament depolymerization"/>
    <property type="evidence" value="ECO:0007669"/>
    <property type="project" value="EnsemblFungi"/>
</dbReference>
<feature type="compositionally biased region" description="Low complexity" evidence="5">
    <location>
        <begin position="366"/>
        <end position="392"/>
    </location>
</feature>
<dbReference type="InterPro" id="IPR018106">
    <property type="entry name" value="CAP_CS_N"/>
</dbReference>
<dbReference type="PROSITE" id="PS01088">
    <property type="entry name" value="CAP_1"/>
    <property type="match status" value="1"/>
</dbReference>
<dbReference type="PANTHER" id="PTHR10652">
    <property type="entry name" value="ADENYLYL CYCLASE-ASSOCIATED PROTEIN"/>
    <property type="match status" value="1"/>
</dbReference>
<evidence type="ECO:0000256" key="4">
    <source>
        <dbReference type="RuleBase" id="RU000647"/>
    </source>
</evidence>
<gene>
    <name evidence="7" type="ORF">JL09_g4120</name>
</gene>
<dbReference type="GO" id="GO:0030479">
    <property type="term" value="C:actin cortical patch"/>
    <property type="evidence" value="ECO:0007669"/>
    <property type="project" value="EnsemblFungi"/>
</dbReference>
<dbReference type="SMART" id="SM00673">
    <property type="entry name" value="CARP"/>
    <property type="match status" value="2"/>
</dbReference>
<dbReference type="GO" id="GO:0030836">
    <property type="term" value="P:positive regulation of actin filament depolymerization"/>
    <property type="evidence" value="ECO:0007669"/>
    <property type="project" value="EnsemblFungi"/>
</dbReference>
<feature type="region of interest" description="Disordered" evidence="5">
    <location>
        <begin position="264"/>
        <end position="292"/>
    </location>
</feature>
<dbReference type="Pfam" id="PF21938">
    <property type="entry name" value="CAP_N"/>
    <property type="match status" value="1"/>
</dbReference>
<evidence type="ECO:0000259" key="6">
    <source>
        <dbReference type="PROSITE" id="PS51329"/>
    </source>
</evidence>
<dbReference type="InterPro" id="IPR006599">
    <property type="entry name" value="CARP_motif"/>
</dbReference>
<comment type="function">
    <text evidence="2">The N-terminal domain binds to adenylyl cyclase, thereby enabling adenylyl cyclase to be activated by upstream regulatory signals, such as Ras. The C-terminal domain is required for normal cellular morphology and growth control.</text>
</comment>
<dbReference type="FunFam" id="1.25.40.330:FF:000001">
    <property type="entry name" value="Adenylyl cyclase-associated protein"/>
    <property type="match status" value="1"/>
</dbReference>
<feature type="compositionally biased region" description="Pro residues" evidence="5">
    <location>
        <begin position="279"/>
        <end position="289"/>
    </location>
</feature>
<dbReference type="InterPro" id="IPR013992">
    <property type="entry name" value="Adenylate_cyclase-assoc_CAP_N"/>
</dbReference>
<sequence length="567" mass="61083">MSDQGNFSIQGYNLVTLLKRLEAATSRLEDVTIFQESKSAAAVVDATAATTSVEPTAPKSTMAPSSAIAAAPRIASPEVPKSIKEFDNFIKEKIDPYVQLSQEIDGQLGEQAELFKEAIDRERRVLLAASKSKKLNAEDGKFQELVIKPINELIMKIISIKDGNRNSEKFNYLNAVSEGVAVLGWIVVNTPVSYVPEFKDSAQFWTNRILKEVKGSEDEKVGTEWVKTFLSIFDALKDYVKEFHSTGITWGGSQDFEDAIKTGDEEARNGGSGGSTSSVPPPPPPPPPADLFADEVAAAKNGSSNGGGANKVAVKSGGMGAVFEELNQGEKITSGLRKVDKSEMTHKNPELRRKSGPMPPKKPKKFSSSGNSTSTSGNDAGANAGAGASSSDKPVQKPSQFELVDNKWMIVRLTKDILPKYGFTDGILKIEGSMDQSIYMGDCDGVIVQITGKVNAISMNKCHKSGLVIDRAISSVDVTQCERCEVQIVTNVPVLSVDQSESVDVYLSKESMDGIYLYSSGCTALNVNIPRGSQDEEDFELEETAIPEQFVTTFSSGCAKTEAVLRG</sequence>
<dbReference type="GO" id="GO:0090141">
    <property type="term" value="P:positive regulation of mitochondrial fission"/>
    <property type="evidence" value="ECO:0007669"/>
    <property type="project" value="EnsemblFungi"/>
</dbReference>
<protein>
    <recommendedName>
        <fullName evidence="3 4">Adenylyl cyclase-associated protein</fullName>
    </recommendedName>
</protein>
<dbReference type="Pfam" id="PF08603">
    <property type="entry name" value="CAP_C"/>
    <property type="match status" value="1"/>
</dbReference>
<dbReference type="GO" id="GO:0000935">
    <property type="term" value="C:division septum"/>
    <property type="evidence" value="ECO:0007669"/>
    <property type="project" value="EnsemblFungi"/>
</dbReference>
<dbReference type="GO" id="GO:0008179">
    <property type="term" value="F:adenylate cyclase binding"/>
    <property type="evidence" value="ECO:0007669"/>
    <property type="project" value="EnsemblFungi"/>
</dbReference>
<dbReference type="eggNOG" id="KOG2675">
    <property type="taxonomic scope" value="Eukaryota"/>
</dbReference>
<dbReference type="InterPro" id="IPR013912">
    <property type="entry name" value="Adenylate_cyclase-assoc_CAP_C"/>
</dbReference>
<dbReference type="GO" id="GO:0031138">
    <property type="term" value="P:negative regulation of conjugation with cellular fusion"/>
    <property type="evidence" value="ECO:0007669"/>
    <property type="project" value="EnsemblFungi"/>
</dbReference>
<evidence type="ECO:0000256" key="2">
    <source>
        <dbReference type="ARBA" id="ARBA00054756"/>
    </source>
</evidence>
<dbReference type="GO" id="GO:0051014">
    <property type="term" value="P:actin filament severing"/>
    <property type="evidence" value="ECO:0007669"/>
    <property type="project" value="EnsemblFungi"/>
</dbReference>
<dbReference type="SUPFAM" id="SSF101278">
    <property type="entry name" value="N-terminal domain of adenylylcyclase associated protein, CAP"/>
    <property type="match status" value="1"/>
</dbReference>
<dbReference type="InterPro" id="IPR017901">
    <property type="entry name" value="C-CAP_CF_C-like"/>
</dbReference>
<proteinExistence type="inferred from homology"/>
<dbReference type="PANTHER" id="PTHR10652:SF0">
    <property type="entry name" value="ADENYLYL CYCLASE-ASSOCIATED PROTEIN"/>
    <property type="match status" value="1"/>
</dbReference>
<dbReference type="Proteomes" id="UP000029867">
    <property type="component" value="Unassembled WGS sequence"/>
</dbReference>
<reference evidence="8" key="1">
    <citation type="journal article" date="2014" name="Microb. Cell Fact.">
        <title>Exploiting Issatchenkia orientalis SD108 for succinic acid production.</title>
        <authorList>
            <person name="Xiao H."/>
            <person name="Shao Z."/>
            <person name="Jiang Y."/>
            <person name="Dole S."/>
            <person name="Zhao H."/>
        </authorList>
    </citation>
    <scope>NUCLEOTIDE SEQUENCE [LARGE SCALE GENOMIC DNA]</scope>
    <source>
        <strain evidence="8">SD108</strain>
    </source>
</reference>
<dbReference type="SUPFAM" id="SSF69340">
    <property type="entry name" value="C-terminal domain of adenylylcyclase associated protein"/>
    <property type="match status" value="1"/>
</dbReference>
<evidence type="ECO:0000313" key="8">
    <source>
        <dbReference type="Proteomes" id="UP000029867"/>
    </source>
</evidence>
<dbReference type="GO" id="GO:0030833">
    <property type="term" value="P:regulation of actin filament polymerization"/>
    <property type="evidence" value="ECO:0007669"/>
    <property type="project" value="EnsemblFungi"/>
</dbReference>
<evidence type="ECO:0000256" key="5">
    <source>
        <dbReference type="SAM" id="MobiDB-lite"/>
    </source>
</evidence>
<evidence type="ECO:0000256" key="3">
    <source>
        <dbReference type="ARBA" id="ARBA00072052"/>
    </source>
</evidence>
<dbReference type="GO" id="GO:0003779">
    <property type="term" value="F:actin binding"/>
    <property type="evidence" value="ECO:0007669"/>
    <property type="project" value="EnsemblFungi"/>
</dbReference>
<dbReference type="Gene3D" id="2.160.20.70">
    <property type="match status" value="1"/>
</dbReference>
<dbReference type="VEuPathDB" id="FungiDB:C5L36_0D06410"/>
<comment type="caution">
    <text evidence="7">The sequence shown here is derived from an EMBL/GenBank/DDBJ whole genome shotgun (WGS) entry which is preliminary data.</text>
</comment>
<evidence type="ECO:0000256" key="1">
    <source>
        <dbReference type="ARBA" id="ARBA00007659"/>
    </source>
</evidence>
<dbReference type="GO" id="GO:0030308">
    <property type="term" value="P:negative regulation of cell growth"/>
    <property type="evidence" value="ECO:0007669"/>
    <property type="project" value="EnsemblFungi"/>
</dbReference>
<dbReference type="GO" id="GO:0019933">
    <property type="term" value="P:cAMP-mediated signaling"/>
    <property type="evidence" value="ECO:0007669"/>
    <property type="project" value="TreeGrafter"/>
</dbReference>
<evidence type="ECO:0000313" key="7">
    <source>
        <dbReference type="EMBL" id="KGK36750.1"/>
    </source>
</evidence>
<dbReference type="PROSITE" id="PS51329">
    <property type="entry name" value="C_CAP_COFACTOR_C"/>
    <property type="match status" value="1"/>
</dbReference>
<dbReference type="Gene3D" id="1.25.40.330">
    <property type="entry name" value="Adenylate cyclase-associated CAP, N-terminal domain"/>
    <property type="match status" value="1"/>
</dbReference>
<organism evidence="7 8">
    <name type="scientific">Pichia kudriavzevii</name>
    <name type="common">Yeast</name>
    <name type="synonym">Issatchenkia orientalis</name>
    <dbReference type="NCBI Taxonomy" id="4909"/>
    <lineage>
        <taxon>Eukaryota</taxon>
        <taxon>Fungi</taxon>
        <taxon>Dikarya</taxon>
        <taxon>Ascomycota</taxon>
        <taxon>Saccharomycotina</taxon>
        <taxon>Pichiomycetes</taxon>
        <taxon>Pichiales</taxon>
        <taxon>Pichiaceae</taxon>
        <taxon>Pichia</taxon>
    </lineage>
</organism>
<comment type="similarity">
    <text evidence="1 4">Belongs to the CAP family.</text>
</comment>
<dbReference type="GO" id="GO:0035838">
    <property type="term" value="C:growing cell tip"/>
    <property type="evidence" value="ECO:0007669"/>
    <property type="project" value="EnsemblFungi"/>
</dbReference>
<accession>A0A099NVW0</accession>
<feature type="region of interest" description="Disordered" evidence="5">
    <location>
        <begin position="333"/>
        <end position="398"/>
    </location>
</feature>
<dbReference type="AlphaFoldDB" id="A0A099NVW0"/>
<dbReference type="InterPro" id="IPR001837">
    <property type="entry name" value="Adenylate_cyclase-assoc_CAP"/>
</dbReference>
<feature type="domain" description="C-CAP/cofactor C-like" evidence="6">
    <location>
        <begin position="394"/>
        <end position="541"/>
    </location>
</feature>
<name>A0A099NVW0_PICKU</name>
<dbReference type="InterPro" id="IPR053950">
    <property type="entry name" value="CAP_N"/>
</dbReference>